<organism evidence="1 2">
    <name type="scientific">Sulfuriferula nivalis</name>
    <dbReference type="NCBI Taxonomy" id="2675298"/>
    <lineage>
        <taxon>Bacteria</taxon>
        <taxon>Pseudomonadati</taxon>
        <taxon>Pseudomonadota</taxon>
        <taxon>Betaproteobacteria</taxon>
        <taxon>Nitrosomonadales</taxon>
        <taxon>Sulfuricellaceae</taxon>
        <taxon>Sulfuriferula</taxon>
    </lineage>
</organism>
<accession>A0A809RH90</accession>
<sequence length="366" mass="41169">MQISTTGDWIDKLAAASDVISAMNLKSLIKNSQLNNNALNLASCDAHCNLIVRATDELVKKRFSTNKNTSDLLCNLIGKNTYGAFAELAAYDWLARCYTTIDTQIHMPANEVLSKNGSTLDGKIKLYETYFDVKAFGFNGHLVQRLKELLEDLIPNEQILIEESWDISSEKLQELIKSASSIAVELKEKNMMQFGRLKIRLVQKSPVSISSRIIDPYLLAQENALYPFKYAKQFTKNAPFVLIFVIHPWFNSLAIHNDFSGIDTAFTRSLARRAFMQFSTDMTPANTVCSSVADDVTLSDASCLLSAIFFVNVWPLDADSSIAHQMPSWLYLNPRARHRISVNQLSLYRANNPNGVHIDDFSSDNY</sequence>
<evidence type="ECO:0000313" key="2">
    <source>
        <dbReference type="Proteomes" id="UP000463939"/>
    </source>
</evidence>
<gene>
    <name evidence="1" type="ORF">SFSGTM_09220</name>
</gene>
<keyword evidence="2" id="KW-1185">Reference proteome</keyword>
<dbReference type="EMBL" id="AP021881">
    <property type="protein sequence ID" value="BBP00214.1"/>
    <property type="molecule type" value="Genomic_DNA"/>
</dbReference>
<protein>
    <submittedName>
        <fullName evidence="1">Uncharacterized protein</fullName>
    </submittedName>
</protein>
<dbReference type="Proteomes" id="UP000463939">
    <property type="component" value="Chromosome"/>
</dbReference>
<reference evidence="2" key="1">
    <citation type="submission" date="2019-11" db="EMBL/GenBank/DDBJ databases">
        <title>Isolation and characterization of a novel species in the genus Sulfuriferula.</title>
        <authorList>
            <person name="Mochizuki J."/>
            <person name="Kojima H."/>
            <person name="Fukui M."/>
        </authorList>
    </citation>
    <scope>NUCLEOTIDE SEQUENCE [LARGE SCALE GENOMIC DNA]</scope>
    <source>
        <strain evidence="2">SGTM</strain>
    </source>
</reference>
<proteinExistence type="predicted"/>
<name>A0A809RH90_9PROT</name>
<dbReference type="KEGG" id="sniv:SFSGTM_09220"/>
<dbReference type="AlphaFoldDB" id="A0A809RH90"/>
<dbReference type="RefSeq" id="WP_162084168.1">
    <property type="nucleotide sequence ID" value="NZ_AP021881.1"/>
</dbReference>
<evidence type="ECO:0000313" key="1">
    <source>
        <dbReference type="EMBL" id="BBP00214.1"/>
    </source>
</evidence>